<dbReference type="Pfam" id="PF05215">
    <property type="entry name" value="Spiralin"/>
    <property type="match status" value="1"/>
</dbReference>
<evidence type="ECO:0000313" key="1">
    <source>
        <dbReference type="EMBL" id="AVP49343.1"/>
    </source>
</evidence>
<evidence type="ECO:0000313" key="2">
    <source>
        <dbReference type="Proteomes" id="UP000239250"/>
    </source>
</evidence>
<proteinExistence type="predicted"/>
<dbReference type="RefSeq" id="WP_303662666.1">
    <property type="nucleotide sequence ID" value="NZ_CP027019.1"/>
</dbReference>
<dbReference type="Proteomes" id="UP000239250">
    <property type="component" value="Chromosome"/>
</dbReference>
<reference evidence="2" key="1">
    <citation type="submission" date="2018-02" db="EMBL/GenBank/DDBJ databases">
        <title>Firefly genomes illuminate parallel origins of bioluminescence in beetles.</title>
        <authorList>
            <person name="Fallon T.R."/>
            <person name="Lower S.E.S."/>
            <person name="Behringer M."/>
            <person name="Weng J.-K."/>
        </authorList>
    </citation>
    <scope>NUCLEOTIDE SEQUENCE [LARGE SCALE GENOMIC DNA]</scope>
</reference>
<accession>A0A2S0NJZ8</accession>
<dbReference type="AlphaFoldDB" id="A0A2S0NJZ8"/>
<dbReference type="InterPro" id="IPR007880">
    <property type="entry name" value="Spiralin"/>
</dbReference>
<sequence>MKKILTILGSVGMVVSTTGATLTVTSCTNHKDLSQMTEQQKPIVLAQTSVIENQLRIWKAIHAFASGAIEKTDYEILYYRTGVKIMATPTSSKLNGEIKIIFTEKRNIDNLWGTTDGDIPVVGAKKNIAKAMIISRINTARWIGENPITEQDVVFEGSALAGSGDEIVAGHLYVTAKESTRFNGWFVINIV</sequence>
<protein>
    <recommendedName>
        <fullName evidence="3">Lipoprotein</fullName>
    </recommendedName>
</protein>
<dbReference type="GO" id="GO:0016020">
    <property type="term" value="C:membrane"/>
    <property type="evidence" value="ECO:0007669"/>
    <property type="project" value="InterPro"/>
</dbReference>
<gene>
    <name evidence="1" type="ORF">C5T88_01975</name>
</gene>
<dbReference type="PROSITE" id="PS51257">
    <property type="entry name" value="PROKAR_LIPOPROTEIN"/>
    <property type="match status" value="1"/>
</dbReference>
<name>A0A2S0NJZ8_9MOLU</name>
<dbReference type="EMBL" id="CP027019">
    <property type="protein sequence ID" value="AVP49343.1"/>
    <property type="molecule type" value="Genomic_DNA"/>
</dbReference>
<evidence type="ECO:0008006" key="3">
    <source>
        <dbReference type="Google" id="ProtNLM"/>
    </source>
</evidence>
<organism evidence="1 2">
    <name type="scientific">Williamsoniiplasma luminosum</name>
    <dbReference type="NCBI Taxonomy" id="214888"/>
    <lineage>
        <taxon>Bacteria</taxon>
        <taxon>Bacillati</taxon>
        <taxon>Mycoplasmatota</taxon>
        <taxon>Mollicutes</taxon>
        <taxon>Entomoplasmatales</taxon>
        <taxon>Williamsoniiplasma</taxon>
    </lineage>
</organism>